<reference evidence="2 4" key="1">
    <citation type="journal article" date="2015" name="Genome Announc.">
        <title>Expanding the biotechnology potential of lactobacilli through comparative genomics of 213 strains and associated genera.</title>
        <authorList>
            <person name="Sun Z."/>
            <person name="Harris H.M."/>
            <person name="McCann A."/>
            <person name="Guo C."/>
            <person name="Argimon S."/>
            <person name="Zhang W."/>
            <person name="Yang X."/>
            <person name="Jeffery I.B."/>
            <person name="Cooney J.C."/>
            <person name="Kagawa T.F."/>
            <person name="Liu W."/>
            <person name="Song Y."/>
            <person name="Salvetti E."/>
            <person name="Wrobel A."/>
            <person name="Rasinkangas P."/>
            <person name="Parkhill J."/>
            <person name="Rea M.C."/>
            <person name="O'Sullivan O."/>
            <person name="Ritari J."/>
            <person name="Douillard F.P."/>
            <person name="Paul Ross R."/>
            <person name="Yang R."/>
            <person name="Briner A.E."/>
            <person name="Felis G.E."/>
            <person name="de Vos W.M."/>
            <person name="Barrangou R."/>
            <person name="Klaenhammer T.R."/>
            <person name="Caufield P.W."/>
            <person name="Cui Y."/>
            <person name="Zhang H."/>
            <person name="O'Toole P.W."/>
        </authorList>
    </citation>
    <scope>NUCLEOTIDE SEQUENCE [LARGE SCALE GENOMIC DNA]</scope>
    <source>
        <strain evidence="2 4">DSM 18001</strain>
    </source>
</reference>
<keyword evidence="1" id="KW-0472">Membrane</keyword>
<dbReference type="Proteomes" id="UP000051859">
    <property type="component" value="Unassembled WGS sequence"/>
</dbReference>
<evidence type="ECO:0000313" key="5">
    <source>
        <dbReference type="Proteomes" id="UP000305541"/>
    </source>
</evidence>
<dbReference type="RefSeq" id="WP_057803597.1">
    <property type="nucleotide sequence ID" value="NZ_JQBX01000014.1"/>
</dbReference>
<evidence type="ECO:0000313" key="2">
    <source>
        <dbReference type="EMBL" id="KRN93462.1"/>
    </source>
</evidence>
<keyword evidence="4" id="KW-1185">Reference proteome</keyword>
<comment type="caution">
    <text evidence="2">The sequence shown here is derived from an EMBL/GenBank/DDBJ whole genome shotgun (WGS) entry which is preliminary data.</text>
</comment>
<accession>A0A0R2L0S8</accession>
<evidence type="ECO:0000256" key="1">
    <source>
        <dbReference type="SAM" id="Phobius"/>
    </source>
</evidence>
<proteinExistence type="predicted"/>
<name>A0A0R2L0S8_9LACO</name>
<evidence type="ECO:0000313" key="4">
    <source>
        <dbReference type="Proteomes" id="UP000051859"/>
    </source>
</evidence>
<evidence type="ECO:0000313" key="3">
    <source>
        <dbReference type="EMBL" id="TLQ03688.1"/>
    </source>
</evidence>
<feature type="transmembrane region" description="Helical" evidence="1">
    <location>
        <begin position="130"/>
        <end position="152"/>
    </location>
</feature>
<keyword evidence="1" id="KW-1133">Transmembrane helix</keyword>
<organism evidence="2 4">
    <name type="scientific">Pediococcus stilesii</name>
    <dbReference type="NCBI Taxonomy" id="331679"/>
    <lineage>
        <taxon>Bacteria</taxon>
        <taxon>Bacillati</taxon>
        <taxon>Bacillota</taxon>
        <taxon>Bacilli</taxon>
        <taxon>Lactobacillales</taxon>
        <taxon>Lactobacillaceae</taxon>
        <taxon>Pediococcus</taxon>
    </lineage>
</organism>
<dbReference type="EMBL" id="JQBX01000014">
    <property type="protein sequence ID" value="KRN93462.1"/>
    <property type="molecule type" value="Genomic_DNA"/>
</dbReference>
<sequence>MSKRKRKKLTPAEKSVQAKEAIATSRKPTLMVKDLPEWMQGIALSRFKWIQWIAFIPLVIAFLASPMLQNQIPSALGASAGVVNKNILFLVPFCCLLAAYGCWISIKTRRRTDQVSDDVTRFAVMEMETFIGDVLVIAICTITTIWQVFVAFH</sequence>
<feature type="transmembrane region" description="Helical" evidence="1">
    <location>
        <begin position="87"/>
        <end position="106"/>
    </location>
</feature>
<dbReference type="EMBL" id="VBTH01000016">
    <property type="protein sequence ID" value="TLQ03688.1"/>
    <property type="molecule type" value="Genomic_DNA"/>
</dbReference>
<dbReference type="AlphaFoldDB" id="A0A0R2L0S8"/>
<reference evidence="3 5" key="2">
    <citation type="submission" date="2019-05" db="EMBL/GenBank/DDBJ databases">
        <title>The metagenome of a microbial culture collection derived from dairy environment covers the genomic content of the human microbiome.</title>
        <authorList>
            <person name="Roder T."/>
            <person name="Wuthrich D."/>
            <person name="Sattari Z."/>
            <person name="Von Ah U."/>
            <person name="Bar C."/>
            <person name="Ronchi F."/>
            <person name="Macpherson A.J."/>
            <person name="Ganal-Vonarburg S.C."/>
            <person name="Bruggmann R."/>
            <person name="Vergeres G."/>
        </authorList>
    </citation>
    <scope>NUCLEOTIDE SEQUENCE [LARGE SCALE GENOMIC DNA]</scope>
    <source>
        <strain evidence="3 5">FAM 18815</strain>
    </source>
</reference>
<keyword evidence="1" id="KW-0812">Transmembrane</keyword>
<feature type="transmembrane region" description="Helical" evidence="1">
    <location>
        <begin position="49"/>
        <end position="67"/>
    </location>
</feature>
<dbReference type="OrthoDB" id="2246924at2"/>
<gene>
    <name evidence="3" type="ORF">FEZ51_08310</name>
    <name evidence="2" type="ORF">IV81_GL000462</name>
</gene>
<dbReference type="Proteomes" id="UP000305541">
    <property type="component" value="Unassembled WGS sequence"/>
</dbReference>
<dbReference type="PATRIC" id="fig|331679.3.peg.468"/>
<protein>
    <submittedName>
        <fullName evidence="2">Uncharacterized protein</fullName>
    </submittedName>
</protein>